<dbReference type="GO" id="GO:0003700">
    <property type="term" value="F:DNA-binding transcription factor activity"/>
    <property type="evidence" value="ECO:0007669"/>
    <property type="project" value="InterPro"/>
</dbReference>
<dbReference type="Proteomes" id="UP000032141">
    <property type="component" value="Chromosome C3"/>
</dbReference>
<evidence type="ECO:0000256" key="1">
    <source>
        <dbReference type="ARBA" id="ARBA00007788"/>
    </source>
</evidence>
<dbReference type="STRING" id="109376.A0A0D3B5B8"/>
<feature type="compositionally biased region" description="Basic and acidic residues" evidence="2">
    <location>
        <begin position="112"/>
        <end position="121"/>
    </location>
</feature>
<dbReference type="AlphaFoldDB" id="A0A0D3B5B8"/>
<dbReference type="NCBIfam" id="TIGR02937">
    <property type="entry name" value="sigma70-ECF"/>
    <property type="match status" value="1"/>
</dbReference>
<keyword evidence="6" id="KW-1185">Reference proteome</keyword>
<dbReference type="InterPro" id="IPR014284">
    <property type="entry name" value="RNA_pol_sigma-70_dom"/>
</dbReference>
<evidence type="ECO:0000259" key="3">
    <source>
        <dbReference type="Pfam" id="PF04542"/>
    </source>
</evidence>
<dbReference type="GO" id="GO:0006352">
    <property type="term" value="P:DNA-templated transcription initiation"/>
    <property type="evidence" value="ECO:0007669"/>
    <property type="project" value="InterPro"/>
</dbReference>
<dbReference type="EnsemblPlants" id="Bo3g031440.1">
    <property type="protein sequence ID" value="Bo3g031440.1"/>
    <property type="gene ID" value="Bo3g031440"/>
</dbReference>
<organism evidence="5 6">
    <name type="scientific">Brassica oleracea var. oleracea</name>
    <dbReference type="NCBI Taxonomy" id="109376"/>
    <lineage>
        <taxon>Eukaryota</taxon>
        <taxon>Viridiplantae</taxon>
        <taxon>Streptophyta</taxon>
        <taxon>Embryophyta</taxon>
        <taxon>Tracheophyta</taxon>
        <taxon>Spermatophyta</taxon>
        <taxon>Magnoliopsida</taxon>
        <taxon>eudicotyledons</taxon>
        <taxon>Gunneridae</taxon>
        <taxon>Pentapetalae</taxon>
        <taxon>rosids</taxon>
        <taxon>malvids</taxon>
        <taxon>Brassicales</taxon>
        <taxon>Brassicaceae</taxon>
        <taxon>Brassiceae</taxon>
        <taxon>Brassica</taxon>
    </lineage>
</organism>
<accession>A0A0D3B5B8</accession>
<dbReference type="InterPro" id="IPR013325">
    <property type="entry name" value="RNA_pol_sigma_r2"/>
</dbReference>
<protein>
    <recommendedName>
        <fullName evidence="7">DUF659 domain-containing protein</fullName>
    </recommendedName>
</protein>
<evidence type="ECO:0008006" key="7">
    <source>
        <dbReference type="Google" id="ProtNLM"/>
    </source>
</evidence>
<dbReference type="Pfam" id="PF04542">
    <property type="entry name" value="Sigma70_r2"/>
    <property type="match status" value="1"/>
</dbReference>
<dbReference type="eggNOG" id="ENOG502QV7Q">
    <property type="taxonomic scope" value="Eukaryota"/>
</dbReference>
<dbReference type="InterPro" id="IPR007021">
    <property type="entry name" value="DUF659"/>
</dbReference>
<feature type="domain" description="RNA polymerase sigma-70 region 2" evidence="3">
    <location>
        <begin position="285"/>
        <end position="326"/>
    </location>
</feature>
<evidence type="ECO:0000313" key="6">
    <source>
        <dbReference type="Proteomes" id="UP000032141"/>
    </source>
</evidence>
<dbReference type="InterPro" id="IPR007627">
    <property type="entry name" value="RNA_pol_sigma70_r2"/>
</dbReference>
<dbReference type="HOGENOM" id="CLU_322219_0_0_1"/>
<evidence type="ECO:0000313" key="5">
    <source>
        <dbReference type="EnsemblPlants" id="Bo3g031440.1"/>
    </source>
</evidence>
<dbReference type="InterPro" id="IPR012337">
    <property type="entry name" value="RNaseH-like_sf"/>
</dbReference>
<name>A0A0D3B5B8_BRAOL</name>
<evidence type="ECO:0000259" key="4">
    <source>
        <dbReference type="Pfam" id="PF04937"/>
    </source>
</evidence>
<comment type="similarity">
    <text evidence="1">Belongs to the sigma-70 factor family.</text>
</comment>
<dbReference type="Gene3D" id="1.10.601.10">
    <property type="entry name" value="RNA Polymerase Primary Sigma Factor"/>
    <property type="match status" value="1"/>
</dbReference>
<dbReference type="InterPro" id="IPR050239">
    <property type="entry name" value="Sigma-70_RNA_pol_init_factors"/>
</dbReference>
<dbReference type="Gramene" id="Bo3g031440.1">
    <property type="protein sequence ID" value="Bo3g031440.1"/>
    <property type="gene ID" value="Bo3g031440"/>
</dbReference>
<sequence length="899" mass="102027">MEATTTPVIINSRHLASLSRHFPASVLSQEPREESTPLSLALREDRTSQLTLERRQFDEDEKFEQQLLQSAGLWNLLTSPLTAEKQLPTVISPLEDAEPPCDASFPCPYQKSESKSLLERRAKNRSAPKPNSLDSEVYVPQKTNAKKKMKQGFDTDDALQLFLWGPETKQLLTANEEAELITHIQVSCFTHSLSFDKAGEGKAKLESQNGCEPTLGEWAEAMGLSGPLLKSEIHRGRTSRERLITSNLRLVVHIAKQYQNCGLNFQDLLLSDLTCEPYLMMLPYEGSMGLMKSVEKFKPQSGCRFATYAYWWIRQSIRKSIFQNSRTIRLPIARVPTWVPSRVPGSPGGRIKKMNSQTETVNIGNGSTNSSSEKEEPPLWNYVTKLEKLGATRGTWRFKCSFVNEIRQGSYSRVKAHLLALKGQGISLCRRSTMADKIAMQKLKNEFELKISESERRAVHLPCESLSKKRKSCISPIVASFGGVPFNLARNPSYHRSQFAAASKLDGYVPPSYNKLRTTLLQQKKNNVEKLLVPLKSTWKERGVTIVSDGWSDPVRKPLINFLATSGSGHMFLKAENCFGEVKDKFFIAKLLEEVIHQVGDQNVVQVITDNAPNCKAAGDLIEGRFPHIYWTPCIVHTLNLALKNICAARNVEANQETYEESIFGEFCPLRSLKVADTRFASIIVMLKRLKLIKRGLQAMVISEEWSTYRDDDIGKASFVKEKIVDDGWWEKILRHRQAKSSLGIRDVGSYDRKDLARKGPHRDSENLHERIKCFRRLFPSNEDHMKVMEEHALFSMKSAFKLFGQPSSSSCAECNWSTYSFIHSLRKNMLNSSRAQQLVFIHNNLRYLSRNSHQYEAEKTKMWDVGGDGFDSTENVGFLEFADLSLDEPDFKNELLDD</sequence>
<dbReference type="Pfam" id="PF04937">
    <property type="entry name" value="DUF659"/>
    <property type="match status" value="1"/>
</dbReference>
<dbReference type="PANTHER" id="PTHR30603">
    <property type="entry name" value="RNA POLYMERASE SIGMA FACTOR RPO"/>
    <property type="match status" value="1"/>
</dbReference>
<proteinExistence type="inferred from homology"/>
<dbReference type="SUPFAM" id="SSF88946">
    <property type="entry name" value="Sigma2 domain of RNA polymerase sigma factors"/>
    <property type="match status" value="1"/>
</dbReference>
<dbReference type="SUPFAM" id="SSF53098">
    <property type="entry name" value="Ribonuclease H-like"/>
    <property type="match status" value="1"/>
</dbReference>
<dbReference type="OMA" id="SCAECNW"/>
<feature type="domain" description="DUF659" evidence="4">
    <location>
        <begin position="511"/>
        <end position="653"/>
    </location>
</feature>
<reference evidence="5" key="2">
    <citation type="submission" date="2015-03" db="UniProtKB">
        <authorList>
            <consortium name="EnsemblPlants"/>
        </authorList>
    </citation>
    <scope>IDENTIFICATION</scope>
</reference>
<evidence type="ECO:0000256" key="2">
    <source>
        <dbReference type="SAM" id="MobiDB-lite"/>
    </source>
</evidence>
<reference evidence="5 6" key="1">
    <citation type="journal article" date="2014" name="Genome Biol.">
        <title>Transcriptome and methylome profiling reveals relics of genome dominance in the mesopolyploid Brassica oleracea.</title>
        <authorList>
            <person name="Parkin I.A."/>
            <person name="Koh C."/>
            <person name="Tang H."/>
            <person name="Robinson S.J."/>
            <person name="Kagale S."/>
            <person name="Clarke W.E."/>
            <person name="Town C.D."/>
            <person name="Nixon J."/>
            <person name="Krishnakumar V."/>
            <person name="Bidwell S.L."/>
            <person name="Denoeud F."/>
            <person name="Belcram H."/>
            <person name="Links M.G."/>
            <person name="Just J."/>
            <person name="Clarke C."/>
            <person name="Bender T."/>
            <person name="Huebert T."/>
            <person name="Mason A.S."/>
            <person name="Pires J.C."/>
            <person name="Barker G."/>
            <person name="Moore J."/>
            <person name="Walley P.G."/>
            <person name="Manoli S."/>
            <person name="Batley J."/>
            <person name="Edwards D."/>
            <person name="Nelson M.N."/>
            <person name="Wang X."/>
            <person name="Paterson A.H."/>
            <person name="King G."/>
            <person name="Bancroft I."/>
            <person name="Chalhoub B."/>
            <person name="Sharpe A.G."/>
        </authorList>
    </citation>
    <scope>NUCLEOTIDE SEQUENCE</scope>
    <source>
        <strain evidence="5 6">cv. TO1000</strain>
    </source>
</reference>
<feature type="region of interest" description="Disordered" evidence="2">
    <location>
        <begin position="102"/>
        <end position="135"/>
    </location>
</feature>
<dbReference type="PANTHER" id="PTHR30603:SF45">
    <property type="entry name" value="RNA POLYMERASE SIGMA FACTOR SIGF, CHLOROPLASTIC"/>
    <property type="match status" value="1"/>
</dbReference>